<comment type="caution">
    <text evidence="2">The sequence shown here is derived from an EMBL/GenBank/DDBJ whole genome shotgun (WGS) entry which is preliminary data.</text>
</comment>
<feature type="signal peptide" evidence="1">
    <location>
        <begin position="1"/>
        <end position="22"/>
    </location>
</feature>
<gene>
    <name evidence="2" type="ORF">QR680_015089</name>
</gene>
<name>A0AA39IB53_9BILA</name>
<organism evidence="2 3">
    <name type="scientific">Steinernema hermaphroditum</name>
    <dbReference type="NCBI Taxonomy" id="289476"/>
    <lineage>
        <taxon>Eukaryota</taxon>
        <taxon>Metazoa</taxon>
        <taxon>Ecdysozoa</taxon>
        <taxon>Nematoda</taxon>
        <taxon>Chromadorea</taxon>
        <taxon>Rhabditida</taxon>
        <taxon>Tylenchina</taxon>
        <taxon>Panagrolaimomorpha</taxon>
        <taxon>Strongyloidoidea</taxon>
        <taxon>Steinernematidae</taxon>
        <taxon>Steinernema</taxon>
    </lineage>
</organism>
<feature type="chain" id="PRO_5041381985" evidence="1">
    <location>
        <begin position="23"/>
        <end position="99"/>
    </location>
</feature>
<evidence type="ECO:0000256" key="1">
    <source>
        <dbReference type="SAM" id="SignalP"/>
    </source>
</evidence>
<proteinExistence type="predicted"/>
<dbReference type="Proteomes" id="UP001175271">
    <property type="component" value="Unassembled WGS sequence"/>
</dbReference>
<protein>
    <submittedName>
        <fullName evidence="2">Uncharacterized protein</fullName>
    </submittedName>
</protein>
<reference evidence="2" key="1">
    <citation type="submission" date="2023-06" db="EMBL/GenBank/DDBJ databases">
        <title>Genomic analysis of the entomopathogenic nematode Steinernema hermaphroditum.</title>
        <authorList>
            <person name="Schwarz E.M."/>
            <person name="Heppert J.K."/>
            <person name="Baniya A."/>
            <person name="Schwartz H.T."/>
            <person name="Tan C.-H."/>
            <person name="Antoshechkin I."/>
            <person name="Sternberg P.W."/>
            <person name="Goodrich-Blair H."/>
            <person name="Dillman A.R."/>
        </authorList>
    </citation>
    <scope>NUCLEOTIDE SEQUENCE</scope>
    <source>
        <strain evidence="2">PS9179</strain>
        <tissue evidence="2">Whole animal</tissue>
    </source>
</reference>
<evidence type="ECO:0000313" key="2">
    <source>
        <dbReference type="EMBL" id="KAK0421163.1"/>
    </source>
</evidence>
<keyword evidence="1" id="KW-0732">Signal</keyword>
<dbReference type="AlphaFoldDB" id="A0AA39IB53"/>
<dbReference type="EMBL" id="JAUCMV010000002">
    <property type="protein sequence ID" value="KAK0421163.1"/>
    <property type="molecule type" value="Genomic_DNA"/>
</dbReference>
<evidence type="ECO:0000313" key="3">
    <source>
        <dbReference type="Proteomes" id="UP001175271"/>
    </source>
</evidence>
<accession>A0AA39IB53</accession>
<sequence length="99" mass="11458">MPKMHSFLLVGLLLLSAVAIDAHWPGLRRMKRHIAEPTRVTVERDLPASLLRDILVQIARFNKGNRETLVGDDQSRYYGEILDEYRQKYGYPRVEGAQH</sequence>
<keyword evidence="3" id="KW-1185">Reference proteome</keyword>